<dbReference type="RefSeq" id="XP_013434202.1">
    <property type="nucleotide sequence ID" value="XM_013578748.1"/>
</dbReference>
<reference evidence="3" key="2">
    <citation type="submission" date="2013-10" db="EMBL/GenBank/DDBJ databases">
        <authorList>
            <person name="Aslett M."/>
        </authorList>
    </citation>
    <scope>NUCLEOTIDE SEQUENCE [LARGE SCALE GENOMIC DNA]</scope>
    <source>
        <strain evidence="3">Houghton</strain>
    </source>
</reference>
<feature type="compositionally biased region" description="Low complexity" evidence="1">
    <location>
        <begin position="314"/>
        <end position="334"/>
    </location>
</feature>
<feature type="region of interest" description="Disordered" evidence="1">
    <location>
        <begin position="1"/>
        <end position="51"/>
    </location>
</feature>
<keyword evidence="2" id="KW-1133">Transmembrane helix</keyword>
<reference evidence="3" key="1">
    <citation type="submission" date="2013-10" db="EMBL/GenBank/DDBJ databases">
        <title>Genomic analysis of the causative agents of coccidiosis in chickens.</title>
        <authorList>
            <person name="Reid A.J."/>
            <person name="Blake D."/>
            <person name="Billington K."/>
            <person name="Browne H."/>
            <person name="Dunn M."/>
            <person name="Hung S."/>
            <person name="Kawahara F."/>
            <person name="Miranda-Saavedra D."/>
            <person name="Mourier T."/>
            <person name="Nagra H."/>
            <person name="Otto T.D."/>
            <person name="Rawlings N."/>
            <person name="Sanchez A."/>
            <person name="Sanders M."/>
            <person name="Subramaniam C."/>
            <person name="Tay Y."/>
            <person name="Dear P."/>
            <person name="Doerig C."/>
            <person name="Gruber A."/>
            <person name="Parkinson J."/>
            <person name="Shirley M."/>
            <person name="Wan K.L."/>
            <person name="Berriman M."/>
            <person name="Tomley F."/>
            <person name="Pain A."/>
        </authorList>
    </citation>
    <scope>NUCLEOTIDE SEQUENCE [LARGE SCALE GENOMIC DNA]</scope>
    <source>
        <strain evidence="3">Houghton</strain>
    </source>
</reference>
<dbReference type="Proteomes" id="UP000030754">
    <property type="component" value="Unassembled WGS sequence"/>
</dbReference>
<dbReference type="OrthoDB" id="10639206at2759"/>
<feature type="compositionally biased region" description="Acidic residues" evidence="1">
    <location>
        <begin position="335"/>
        <end position="351"/>
    </location>
</feature>
<protein>
    <submittedName>
        <fullName evidence="3">Uncharacterized protein</fullName>
    </submittedName>
</protein>
<feature type="compositionally biased region" description="Acidic residues" evidence="1">
    <location>
        <begin position="197"/>
        <end position="213"/>
    </location>
</feature>
<proteinExistence type="predicted"/>
<gene>
    <name evidence="3" type="ORF">ENH_00009520</name>
</gene>
<evidence type="ECO:0000313" key="3">
    <source>
        <dbReference type="EMBL" id="CDJ65735.1"/>
    </source>
</evidence>
<sequence length="379" mass="39622">MADALWPGQAAGLGQGWEQLRDEPQSTRAKNQADSMGADKPVQSFHPTNEASSSYRWKNFGAIGAAMLLALALTLGITKARQRAGIGMTPSKPEYLQPSEGSQQEFSTKELEYFAGPLKADKAQVTLEDEVTGGTVPPPLEQQADEAEEEPQELAKETVEQAYVPAQHTPAPLIEAGDEEPPADGDNVTPRAGEAAGEPEESAESEESEEETEGSSTAESEAGDEEPPADGDNMTPRAAEAAGEPAESAESEESEAETDGISAAESGAGDEEPPADGDNVTPRAGEAAGEPEEPAESEESEAETDGIRRRLRPRPLLLGGRLPLYVTPRAGEAAGEPEESAESEESEEETEGSSAAESEAGDEEPPADGDNVTPRAGEA</sequence>
<evidence type="ECO:0000313" key="4">
    <source>
        <dbReference type="Proteomes" id="UP000030754"/>
    </source>
</evidence>
<feature type="non-terminal residue" evidence="3">
    <location>
        <position position="379"/>
    </location>
</feature>
<dbReference type="VEuPathDB" id="ToxoDB:ENH_00009520"/>
<name>U6MVJ9_9EIME</name>
<feature type="region of interest" description="Disordered" evidence="1">
    <location>
        <begin position="87"/>
        <end position="110"/>
    </location>
</feature>
<dbReference type="GeneID" id="25471138"/>
<feature type="compositionally biased region" description="Acidic residues" evidence="1">
    <location>
        <begin position="289"/>
        <end position="304"/>
    </location>
</feature>
<dbReference type="AlphaFoldDB" id="U6MVJ9"/>
<accession>U6MVJ9</accession>
<dbReference type="EMBL" id="HG723274">
    <property type="protein sequence ID" value="CDJ65735.1"/>
    <property type="molecule type" value="Genomic_DNA"/>
</dbReference>
<keyword evidence="2" id="KW-0812">Transmembrane</keyword>
<keyword evidence="4" id="KW-1185">Reference proteome</keyword>
<organism evidence="3 4">
    <name type="scientific">Eimeria necatrix</name>
    <dbReference type="NCBI Taxonomy" id="51315"/>
    <lineage>
        <taxon>Eukaryota</taxon>
        <taxon>Sar</taxon>
        <taxon>Alveolata</taxon>
        <taxon>Apicomplexa</taxon>
        <taxon>Conoidasida</taxon>
        <taxon>Coccidia</taxon>
        <taxon>Eucoccidiorida</taxon>
        <taxon>Eimeriorina</taxon>
        <taxon>Eimeriidae</taxon>
        <taxon>Eimeria</taxon>
    </lineage>
</organism>
<feature type="compositionally biased region" description="Acidic residues" evidence="1">
    <location>
        <begin position="143"/>
        <end position="152"/>
    </location>
</feature>
<feature type="transmembrane region" description="Helical" evidence="2">
    <location>
        <begin position="60"/>
        <end position="78"/>
    </location>
</feature>
<feature type="compositionally biased region" description="Acidic residues" evidence="1">
    <location>
        <begin position="247"/>
        <end position="258"/>
    </location>
</feature>
<feature type="region of interest" description="Disordered" evidence="1">
    <location>
        <begin position="126"/>
        <end position="379"/>
    </location>
</feature>
<evidence type="ECO:0000256" key="1">
    <source>
        <dbReference type="SAM" id="MobiDB-lite"/>
    </source>
</evidence>
<evidence type="ECO:0000256" key="2">
    <source>
        <dbReference type="SAM" id="Phobius"/>
    </source>
</evidence>
<keyword evidence="2" id="KW-0472">Membrane</keyword>